<feature type="transmembrane region" description="Helical" evidence="1">
    <location>
        <begin position="219"/>
        <end position="241"/>
    </location>
</feature>
<keyword evidence="4" id="KW-1185">Reference proteome</keyword>
<feature type="transmembrane region" description="Helical" evidence="1">
    <location>
        <begin position="179"/>
        <end position="199"/>
    </location>
</feature>
<dbReference type="Pfam" id="PF03707">
    <property type="entry name" value="MHYT"/>
    <property type="match status" value="2"/>
</dbReference>
<protein>
    <submittedName>
        <fullName evidence="3">MHYT domain-containing protein, NO-binding membrane sensor</fullName>
    </submittedName>
</protein>
<dbReference type="InterPro" id="IPR005330">
    <property type="entry name" value="MHYT_dom"/>
</dbReference>
<dbReference type="GO" id="GO:0016020">
    <property type="term" value="C:membrane"/>
    <property type="evidence" value="ECO:0007669"/>
    <property type="project" value="UniProtKB-UniRule"/>
</dbReference>
<dbReference type="EMBL" id="FORP01000009">
    <property type="protein sequence ID" value="SFJ82502.1"/>
    <property type="molecule type" value="Genomic_DNA"/>
</dbReference>
<keyword evidence="1" id="KW-1133">Transmembrane helix</keyword>
<evidence type="ECO:0000259" key="2">
    <source>
        <dbReference type="PROSITE" id="PS50924"/>
    </source>
</evidence>
<feature type="transmembrane region" description="Helical" evidence="1">
    <location>
        <begin position="47"/>
        <end position="72"/>
    </location>
</feature>
<evidence type="ECO:0000313" key="3">
    <source>
        <dbReference type="EMBL" id="SFJ82502.1"/>
    </source>
</evidence>
<evidence type="ECO:0000313" key="4">
    <source>
        <dbReference type="Proteomes" id="UP000199025"/>
    </source>
</evidence>
<keyword evidence="1" id="KW-0812">Transmembrane</keyword>
<feature type="transmembrane region" description="Helical" evidence="1">
    <location>
        <begin position="84"/>
        <end position="105"/>
    </location>
</feature>
<dbReference type="PANTHER" id="PTHR35152:SF1">
    <property type="entry name" value="DOMAIN SIGNALLING PROTEIN, PUTATIVE (AFU_ORTHOLOGUE AFUA_5G11310)-RELATED"/>
    <property type="match status" value="1"/>
</dbReference>
<reference evidence="3 4" key="1">
    <citation type="submission" date="2016-10" db="EMBL/GenBank/DDBJ databases">
        <authorList>
            <person name="de Groot N.N."/>
        </authorList>
    </citation>
    <scope>NUCLEOTIDE SEQUENCE [LARGE SCALE GENOMIC DNA]</scope>
    <source>
        <strain evidence="3 4">DSM 44468</strain>
    </source>
</reference>
<gene>
    <name evidence="3" type="ORF">SAMN05421835_10963</name>
</gene>
<feature type="transmembrane region" description="Helical" evidence="1">
    <location>
        <begin position="150"/>
        <end position="172"/>
    </location>
</feature>
<accession>A0A1I3UHU1</accession>
<feature type="transmembrane region" description="Helical" evidence="1">
    <location>
        <begin position="112"/>
        <end position="130"/>
    </location>
</feature>
<keyword evidence="1" id="KW-0472">Membrane</keyword>
<name>A0A1I3UHU1_9PSEU</name>
<dbReference type="STRING" id="115433.SAMN05421835_10963"/>
<dbReference type="Proteomes" id="UP000199025">
    <property type="component" value="Unassembled WGS sequence"/>
</dbReference>
<dbReference type="PROSITE" id="PS50924">
    <property type="entry name" value="MHYT"/>
    <property type="match status" value="1"/>
</dbReference>
<feature type="transmembrane region" description="Helical" evidence="1">
    <location>
        <begin position="14"/>
        <end position="35"/>
    </location>
</feature>
<organism evidence="3 4">
    <name type="scientific">Amycolatopsis sacchari</name>
    <dbReference type="NCBI Taxonomy" id="115433"/>
    <lineage>
        <taxon>Bacteria</taxon>
        <taxon>Bacillati</taxon>
        <taxon>Actinomycetota</taxon>
        <taxon>Actinomycetes</taxon>
        <taxon>Pseudonocardiales</taxon>
        <taxon>Pseudonocardiaceae</taxon>
        <taxon>Amycolatopsis</taxon>
    </lineage>
</organism>
<feature type="domain" description="MHYT" evidence="2">
    <location>
        <begin position="11"/>
        <end position="203"/>
    </location>
</feature>
<dbReference type="AlphaFoldDB" id="A0A1I3UHU1"/>
<evidence type="ECO:0000256" key="1">
    <source>
        <dbReference type="PROSITE-ProRule" id="PRU00244"/>
    </source>
</evidence>
<sequence length="258" mass="27566">MDMGHVHYFVMGDWLLFLAYLTSVVGCTIGLACTLHARYALDTRARMAWLALASLSIGGVGIWLMHFVAMLGFATPGMPVRYDLFRTVLSAVLAVVSVFAGLLVFGVRPRFAWWRLIVGGVLTGLAVNLMHYSGMWALEIKGTISYDAWLVVLSVVIAVVAATAALWFTVAVDKPLHRLAAGLVAGVAVTGMHYTGMAAMRVHLDMSAPDPSGVEVFSFLFPVFVLAALVLAVPICAVLMAPAPGSRRPAPPKVGQPV</sequence>
<proteinExistence type="predicted"/>
<dbReference type="PANTHER" id="PTHR35152">
    <property type="entry name" value="DOMAIN SIGNALLING PROTEIN, PUTATIVE (AFU_ORTHOLOGUE AFUA_5G11310)-RELATED"/>
    <property type="match status" value="1"/>
</dbReference>